<evidence type="ECO:0000256" key="1">
    <source>
        <dbReference type="SAM" id="MobiDB-lite"/>
    </source>
</evidence>
<dbReference type="OrthoDB" id="2132010at2759"/>
<dbReference type="eggNOG" id="ENOG502S1KA">
    <property type="taxonomic scope" value="Eukaryota"/>
</dbReference>
<name>U4LF52_PYROM</name>
<dbReference type="AlphaFoldDB" id="U4LF52"/>
<sequence>MQLPLILTTAALLFTTLTSAAGTQFITGPCTSDADCASSCCGFRSGKCAGPVIAQERDGGCGFGNAVPNDTAARAFRAGQGGAAAPAAAPTAPAPAASAAPAPPAGGNAGNAGNAANAAQNPGAAGNGQGKQFITGVCKSDADCASGCCGFKSGKCAGAIIAQERDGGCGFGDGAPNDTAARKLRGQAKRGVVVWERESM</sequence>
<protein>
    <submittedName>
        <fullName evidence="3">Uncharacterized protein</fullName>
    </submittedName>
</protein>
<dbReference type="OMA" id="GCGFGNA"/>
<proteinExistence type="predicted"/>
<reference evidence="3 4" key="1">
    <citation type="journal article" date="2013" name="PLoS Genet.">
        <title>The genome and development-dependent transcriptomes of Pyronema confluens: a window into fungal evolution.</title>
        <authorList>
            <person name="Traeger S."/>
            <person name="Altegoer F."/>
            <person name="Freitag M."/>
            <person name="Gabaldon T."/>
            <person name="Kempken F."/>
            <person name="Kumar A."/>
            <person name="Marcet-Houben M."/>
            <person name="Poggeler S."/>
            <person name="Stajich J.E."/>
            <person name="Nowrousian M."/>
        </authorList>
    </citation>
    <scope>NUCLEOTIDE SEQUENCE [LARGE SCALE GENOMIC DNA]</scope>
    <source>
        <strain evidence="4">CBS 100304</strain>
        <tissue evidence="3">Vegetative mycelium</tissue>
    </source>
</reference>
<feature type="region of interest" description="Disordered" evidence="1">
    <location>
        <begin position="84"/>
        <end position="114"/>
    </location>
</feature>
<keyword evidence="4" id="KW-1185">Reference proteome</keyword>
<evidence type="ECO:0000313" key="4">
    <source>
        <dbReference type="Proteomes" id="UP000018144"/>
    </source>
</evidence>
<feature type="compositionally biased region" description="Low complexity" evidence="1">
    <location>
        <begin position="84"/>
        <end position="100"/>
    </location>
</feature>
<feature type="signal peptide" evidence="2">
    <location>
        <begin position="1"/>
        <end position="22"/>
    </location>
</feature>
<evidence type="ECO:0000313" key="3">
    <source>
        <dbReference type="EMBL" id="CCX10117.1"/>
    </source>
</evidence>
<keyword evidence="2" id="KW-0732">Signal</keyword>
<dbReference type="EMBL" id="HF935513">
    <property type="protein sequence ID" value="CCX10117.1"/>
    <property type="molecule type" value="Genomic_DNA"/>
</dbReference>
<accession>U4LF52</accession>
<feature type="chain" id="PRO_5004651397" evidence="2">
    <location>
        <begin position="23"/>
        <end position="200"/>
    </location>
</feature>
<organism evidence="3 4">
    <name type="scientific">Pyronema omphalodes (strain CBS 100304)</name>
    <name type="common">Pyronema confluens</name>
    <dbReference type="NCBI Taxonomy" id="1076935"/>
    <lineage>
        <taxon>Eukaryota</taxon>
        <taxon>Fungi</taxon>
        <taxon>Dikarya</taxon>
        <taxon>Ascomycota</taxon>
        <taxon>Pezizomycotina</taxon>
        <taxon>Pezizomycetes</taxon>
        <taxon>Pezizales</taxon>
        <taxon>Pyronemataceae</taxon>
        <taxon>Pyronema</taxon>
    </lineage>
</organism>
<evidence type="ECO:0000256" key="2">
    <source>
        <dbReference type="SAM" id="SignalP"/>
    </source>
</evidence>
<dbReference type="Proteomes" id="UP000018144">
    <property type="component" value="Unassembled WGS sequence"/>
</dbReference>
<gene>
    <name evidence="3" type="ORF">PCON_09710</name>
</gene>